<reference evidence="3 4" key="1">
    <citation type="submission" date="2016-10" db="EMBL/GenBank/DDBJ databases">
        <authorList>
            <person name="de Groot N.N."/>
        </authorList>
    </citation>
    <scope>NUCLEOTIDE SEQUENCE [LARGE SCALE GENOMIC DNA]</scope>
    <source>
        <strain evidence="4">DSM 938 / 37b4</strain>
    </source>
</reference>
<dbReference type="EMBL" id="FNAY01000035">
    <property type="protein sequence ID" value="SDG16536.1"/>
    <property type="molecule type" value="Genomic_DNA"/>
</dbReference>
<dbReference type="Gene3D" id="2.130.10.10">
    <property type="entry name" value="YVTN repeat-like/Quinoprotein amine dehydrogenase"/>
    <property type="match status" value="1"/>
</dbReference>
<proteinExistence type="predicted"/>
<dbReference type="SMART" id="SM00564">
    <property type="entry name" value="PQQ"/>
    <property type="match status" value="7"/>
</dbReference>
<feature type="domain" description="Pyrrolo-quinoline quinone repeat" evidence="2">
    <location>
        <begin position="376"/>
        <end position="436"/>
    </location>
</feature>
<organism evidence="3 4">
    <name type="scientific">Rhodobacter capsulatus</name>
    <name type="common">Rhodopseudomonas capsulata</name>
    <dbReference type="NCBI Taxonomy" id="1061"/>
    <lineage>
        <taxon>Bacteria</taxon>
        <taxon>Pseudomonadati</taxon>
        <taxon>Pseudomonadota</taxon>
        <taxon>Alphaproteobacteria</taxon>
        <taxon>Rhodobacterales</taxon>
        <taxon>Rhodobacter group</taxon>
        <taxon>Rhodobacter</taxon>
    </lineage>
</organism>
<gene>
    <name evidence="3" type="ORF">SAMN04244550_03528</name>
</gene>
<feature type="domain" description="Pyrrolo-quinoline quinone repeat" evidence="2">
    <location>
        <begin position="120"/>
        <end position="355"/>
    </location>
</feature>
<dbReference type="InterPro" id="IPR015943">
    <property type="entry name" value="WD40/YVTN_repeat-like_dom_sf"/>
</dbReference>
<evidence type="ECO:0000256" key="1">
    <source>
        <dbReference type="SAM" id="MobiDB-lite"/>
    </source>
</evidence>
<sequence>MKLRSSIAVLGVAMVLAACEKEVRLEGERLDPRAVLEGAAPSAPAVNESRPVNLPRPLGNADWPQRAGNARHDLVNAALGNAQTLVWSAPVGQGQSQRYRIAAAPVAAGGRVFTLDSRARLTATGTNGATLWATDVVRPGDRDGDASGAGLAVEGGRVFVTTGFAELVAIEAASGKVIWRQDFDAGVGGAPTVAEGVVYALARDGSAWAIDAADGKVIWQVAGTPAAAGVSGVSAPAIAGKFVIFPFATGQMLAVERASGLPVWRAQVAGGRPGRGYAIVSDLTGDPVVMGGTVYAGSSAGKLGAFDALTGETRWTADEGAVSPVQVAGNAIFLISDQAQLVRLDATTGKTVWAQDLPYFVKDKIKKQAEIHVNLGPVLAGNRLFVVSSDGLVRSFDPASGALIGQADLPGGAATDAIVAGQTLYVVSRKGQLLAFR</sequence>
<name>A0A1G7S0I3_RHOCA</name>
<dbReference type="InterPro" id="IPR011047">
    <property type="entry name" value="Quinoprotein_ADH-like_sf"/>
</dbReference>
<dbReference type="PANTHER" id="PTHR34512">
    <property type="entry name" value="CELL SURFACE PROTEIN"/>
    <property type="match status" value="1"/>
</dbReference>
<dbReference type="SUPFAM" id="SSF50998">
    <property type="entry name" value="Quinoprotein alcohol dehydrogenase-like"/>
    <property type="match status" value="1"/>
</dbReference>
<evidence type="ECO:0000313" key="4">
    <source>
        <dbReference type="Proteomes" id="UP000183812"/>
    </source>
</evidence>
<dbReference type="Proteomes" id="UP000183812">
    <property type="component" value="Unassembled WGS sequence"/>
</dbReference>
<accession>A0A1G7S0I3</accession>
<dbReference type="PROSITE" id="PS51257">
    <property type="entry name" value="PROKAR_LIPOPROTEIN"/>
    <property type="match status" value="1"/>
</dbReference>
<dbReference type="Pfam" id="PF13360">
    <property type="entry name" value="PQQ_2"/>
    <property type="match status" value="2"/>
</dbReference>
<evidence type="ECO:0000259" key="2">
    <source>
        <dbReference type="Pfam" id="PF13360"/>
    </source>
</evidence>
<evidence type="ECO:0000313" key="3">
    <source>
        <dbReference type="EMBL" id="SDG16536.1"/>
    </source>
</evidence>
<dbReference type="AlphaFoldDB" id="A0A1G7S0I3"/>
<feature type="region of interest" description="Disordered" evidence="1">
    <location>
        <begin position="41"/>
        <end position="66"/>
    </location>
</feature>
<dbReference type="PANTHER" id="PTHR34512:SF30">
    <property type="entry name" value="OUTER MEMBRANE PROTEIN ASSEMBLY FACTOR BAMB"/>
    <property type="match status" value="1"/>
</dbReference>
<dbReference type="InterPro" id="IPR002372">
    <property type="entry name" value="PQQ_rpt_dom"/>
</dbReference>
<protein>
    <submittedName>
        <fullName evidence="3">PQQ-like domain-containing protein</fullName>
    </submittedName>
</protein>
<dbReference type="InterPro" id="IPR018391">
    <property type="entry name" value="PQQ_b-propeller_rpt"/>
</dbReference>